<sequence>MQQKPSLRGWPFLLAALFITAIYYHLRPGAFHLILIDCGVYADAIKTWMAGGDPYRFVSGDDLPFVYPPVFLYAGALFARLFTLHGGWILYVAIHLLATAALPWILHRFYLQDRNVSLLAVYALYFAAPGFIGMLATETGNIAVLGYALLLAAAVPGLRRNRWLFFYVALLLLALAKPSFLPFLLLPLLFGRGQILRSVLTGLLATGSLLSQRWLTPALYARFTETLAKRTTEVGDVGVSLFGLVFHLLHNLHLPGQIVLPALAYAVLALTVLTVLWLLRSRDRTPPWYALVLLGVLFLNPRLEYYDFCVAFPLAFFVFVRPLSLKFSLPLYLALVIPALFFLIRHRDSVANGGIGALAILVFWAWSSYRLLRAPAIPA</sequence>
<feature type="transmembrane region" description="Helical" evidence="8">
    <location>
        <begin position="165"/>
        <end position="189"/>
    </location>
</feature>
<evidence type="ECO:0000256" key="4">
    <source>
        <dbReference type="ARBA" id="ARBA00022692"/>
    </source>
</evidence>
<protein>
    <recommendedName>
        <fullName evidence="11">DUF2029 domain-containing protein</fullName>
    </recommendedName>
</protein>
<accession>A0A1I6L1F5</accession>
<evidence type="ECO:0000256" key="8">
    <source>
        <dbReference type="SAM" id="Phobius"/>
    </source>
</evidence>
<feature type="transmembrane region" description="Helical" evidence="8">
    <location>
        <begin position="142"/>
        <end position="158"/>
    </location>
</feature>
<proteinExistence type="inferred from homology"/>
<dbReference type="AlphaFoldDB" id="A0A1I6L1F5"/>
<keyword evidence="5 8" id="KW-1133">Transmembrane helix</keyword>
<feature type="transmembrane region" description="Helical" evidence="8">
    <location>
        <begin position="88"/>
        <end position="106"/>
    </location>
</feature>
<evidence type="ECO:0000256" key="3">
    <source>
        <dbReference type="ARBA" id="ARBA00022679"/>
    </source>
</evidence>
<dbReference type="Pfam" id="PF09594">
    <property type="entry name" value="GT87"/>
    <property type="match status" value="1"/>
</dbReference>
<keyword evidence="3" id="KW-0808">Transferase</keyword>
<dbReference type="GO" id="GO:0005886">
    <property type="term" value="C:plasma membrane"/>
    <property type="evidence" value="ECO:0007669"/>
    <property type="project" value="UniProtKB-SubCell"/>
</dbReference>
<dbReference type="GO" id="GO:0016758">
    <property type="term" value="F:hexosyltransferase activity"/>
    <property type="evidence" value="ECO:0007669"/>
    <property type="project" value="InterPro"/>
</dbReference>
<name>A0A1I6L1F5_9BACT</name>
<feature type="transmembrane region" description="Helical" evidence="8">
    <location>
        <begin position="258"/>
        <end position="279"/>
    </location>
</feature>
<dbReference type="STRING" id="474950.SAMN05421771_0114"/>
<keyword evidence="2" id="KW-1003">Cell membrane</keyword>
<evidence type="ECO:0000256" key="1">
    <source>
        <dbReference type="ARBA" id="ARBA00004651"/>
    </source>
</evidence>
<feature type="transmembrane region" description="Helical" evidence="8">
    <location>
        <begin position="286"/>
        <end position="303"/>
    </location>
</feature>
<comment type="similarity">
    <text evidence="7">Belongs to the glycosyltransferase 87 family.</text>
</comment>
<comment type="subcellular location">
    <subcellularLocation>
        <location evidence="1">Cell membrane</location>
        <topology evidence="1">Multi-pass membrane protein</topology>
    </subcellularLocation>
</comment>
<feature type="transmembrane region" description="Helical" evidence="8">
    <location>
        <begin position="7"/>
        <end position="24"/>
    </location>
</feature>
<evidence type="ECO:0000313" key="10">
    <source>
        <dbReference type="Proteomes" id="UP000199024"/>
    </source>
</evidence>
<evidence type="ECO:0000256" key="6">
    <source>
        <dbReference type="ARBA" id="ARBA00023136"/>
    </source>
</evidence>
<evidence type="ECO:0000256" key="7">
    <source>
        <dbReference type="ARBA" id="ARBA00024033"/>
    </source>
</evidence>
<evidence type="ECO:0000256" key="2">
    <source>
        <dbReference type="ARBA" id="ARBA00022475"/>
    </source>
</evidence>
<gene>
    <name evidence="9" type="ORF">SAMN05421771_0114</name>
</gene>
<keyword evidence="10" id="KW-1185">Reference proteome</keyword>
<evidence type="ECO:0000313" key="9">
    <source>
        <dbReference type="EMBL" id="SFR97294.1"/>
    </source>
</evidence>
<organism evidence="9 10">
    <name type="scientific">Granulicella pectinivorans</name>
    <dbReference type="NCBI Taxonomy" id="474950"/>
    <lineage>
        <taxon>Bacteria</taxon>
        <taxon>Pseudomonadati</taxon>
        <taxon>Acidobacteriota</taxon>
        <taxon>Terriglobia</taxon>
        <taxon>Terriglobales</taxon>
        <taxon>Acidobacteriaceae</taxon>
        <taxon>Granulicella</taxon>
    </lineage>
</organism>
<keyword evidence="6 8" id="KW-0472">Membrane</keyword>
<dbReference type="RefSeq" id="WP_089835643.1">
    <property type="nucleotide sequence ID" value="NZ_FOZL01000001.1"/>
</dbReference>
<dbReference type="EMBL" id="FOZL01000001">
    <property type="protein sequence ID" value="SFR97294.1"/>
    <property type="molecule type" value="Genomic_DNA"/>
</dbReference>
<feature type="transmembrane region" description="Helical" evidence="8">
    <location>
        <begin position="350"/>
        <end position="369"/>
    </location>
</feature>
<feature type="transmembrane region" description="Helical" evidence="8">
    <location>
        <begin position="323"/>
        <end position="343"/>
    </location>
</feature>
<dbReference type="InterPro" id="IPR018584">
    <property type="entry name" value="GT87"/>
</dbReference>
<evidence type="ECO:0008006" key="11">
    <source>
        <dbReference type="Google" id="ProtNLM"/>
    </source>
</evidence>
<dbReference type="Proteomes" id="UP000199024">
    <property type="component" value="Unassembled WGS sequence"/>
</dbReference>
<feature type="transmembrane region" description="Helical" evidence="8">
    <location>
        <begin position="118"/>
        <end position="136"/>
    </location>
</feature>
<keyword evidence="4 8" id="KW-0812">Transmembrane</keyword>
<reference evidence="9 10" key="1">
    <citation type="submission" date="2016-10" db="EMBL/GenBank/DDBJ databases">
        <authorList>
            <person name="de Groot N.N."/>
        </authorList>
    </citation>
    <scope>NUCLEOTIDE SEQUENCE [LARGE SCALE GENOMIC DNA]</scope>
    <source>
        <strain evidence="9 10">DSM 21001</strain>
    </source>
</reference>
<evidence type="ECO:0000256" key="5">
    <source>
        <dbReference type="ARBA" id="ARBA00022989"/>
    </source>
</evidence>